<feature type="domain" description="TF-B3" evidence="6">
    <location>
        <begin position="8"/>
        <end position="102"/>
    </location>
</feature>
<dbReference type="EMBL" id="JAINDJ010000008">
    <property type="protein sequence ID" value="KAG9440780.1"/>
    <property type="molecule type" value="Genomic_DNA"/>
</dbReference>
<keyword evidence="4" id="KW-0804">Transcription</keyword>
<dbReference type="SUPFAM" id="SSF101936">
    <property type="entry name" value="DNA-binding pseudobarrel domain"/>
    <property type="match status" value="1"/>
</dbReference>
<comment type="caution">
    <text evidence="7">The sequence shown here is derived from an EMBL/GenBank/DDBJ whole genome shotgun (WGS) entry which is preliminary data.</text>
</comment>
<keyword evidence="8" id="KW-1185">Reference proteome</keyword>
<dbReference type="GO" id="GO:0005634">
    <property type="term" value="C:nucleus"/>
    <property type="evidence" value="ECO:0007669"/>
    <property type="project" value="UniProtKB-SubCell"/>
</dbReference>
<gene>
    <name evidence="7" type="ORF">H6P81_020945</name>
</gene>
<dbReference type="AlphaFoldDB" id="A0AAV7DVU9"/>
<organism evidence="7 8">
    <name type="scientific">Aristolochia fimbriata</name>
    <name type="common">White veined hardy Dutchman's pipe vine</name>
    <dbReference type="NCBI Taxonomy" id="158543"/>
    <lineage>
        <taxon>Eukaryota</taxon>
        <taxon>Viridiplantae</taxon>
        <taxon>Streptophyta</taxon>
        <taxon>Embryophyta</taxon>
        <taxon>Tracheophyta</taxon>
        <taxon>Spermatophyta</taxon>
        <taxon>Magnoliopsida</taxon>
        <taxon>Magnoliidae</taxon>
        <taxon>Piperales</taxon>
        <taxon>Aristolochiaceae</taxon>
        <taxon>Aristolochia</taxon>
    </lineage>
</organism>
<dbReference type="PANTHER" id="PTHR31920">
    <property type="entry name" value="B3 DOMAIN-CONTAINING"/>
    <property type="match status" value="1"/>
</dbReference>
<sequence>MAPRNHRLPSFFKVMVGDFNKRVKIPTEFIKHMNGRKLPSKSILRRSDHKSWEVEVKKSLGHFFFRTGWSEFVKDNALQVGDFVVFRCDDKLNFDVIILGQDACEKEFTECEELKPEVKKEEEAEPSIPSPCLCSYIPVTRNENSQVIRDRNRPVAIFPQENVHK</sequence>
<evidence type="ECO:0000259" key="6">
    <source>
        <dbReference type="PROSITE" id="PS50863"/>
    </source>
</evidence>
<evidence type="ECO:0000256" key="1">
    <source>
        <dbReference type="ARBA" id="ARBA00004123"/>
    </source>
</evidence>
<dbReference type="InterPro" id="IPR015300">
    <property type="entry name" value="DNA-bd_pseudobarrel_sf"/>
</dbReference>
<dbReference type="SMART" id="SM01019">
    <property type="entry name" value="B3"/>
    <property type="match status" value="1"/>
</dbReference>
<comment type="subcellular location">
    <subcellularLocation>
        <location evidence="1">Nucleus</location>
    </subcellularLocation>
</comment>
<dbReference type="InterPro" id="IPR050655">
    <property type="entry name" value="Plant_B3_domain"/>
</dbReference>
<dbReference type="Gene3D" id="2.40.330.10">
    <property type="entry name" value="DNA-binding pseudobarrel domain"/>
    <property type="match status" value="1"/>
</dbReference>
<dbReference type="CDD" id="cd10017">
    <property type="entry name" value="B3_DNA"/>
    <property type="match status" value="1"/>
</dbReference>
<dbReference type="PANTHER" id="PTHR31920:SF132">
    <property type="entry name" value="TF-B3 DOMAIN-CONTAINING PROTEIN"/>
    <property type="match status" value="1"/>
</dbReference>
<evidence type="ECO:0000256" key="2">
    <source>
        <dbReference type="ARBA" id="ARBA00023015"/>
    </source>
</evidence>
<evidence type="ECO:0000256" key="5">
    <source>
        <dbReference type="ARBA" id="ARBA00023242"/>
    </source>
</evidence>
<dbReference type="GO" id="GO:0003677">
    <property type="term" value="F:DNA binding"/>
    <property type="evidence" value="ECO:0007669"/>
    <property type="project" value="UniProtKB-KW"/>
</dbReference>
<evidence type="ECO:0000313" key="7">
    <source>
        <dbReference type="EMBL" id="KAG9440780.1"/>
    </source>
</evidence>
<evidence type="ECO:0000256" key="4">
    <source>
        <dbReference type="ARBA" id="ARBA00023163"/>
    </source>
</evidence>
<evidence type="ECO:0000313" key="8">
    <source>
        <dbReference type="Proteomes" id="UP000825729"/>
    </source>
</evidence>
<proteinExistence type="predicted"/>
<reference evidence="7 8" key="1">
    <citation type="submission" date="2021-07" db="EMBL/GenBank/DDBJ databases">
        <title>The Aristolochia fimbriata genome: insights into angiosperm evolution, floral development and chemical biosynthesis.</title>
        <authorList>
            <person name="Jiao Y."/>
        </authorList>
    </citation>
    <scope>NUCLEOTIDE SEQUENCE [LARGE SCALE GENOMIC DNA]</scope>
    <source>
        <strain evidence="7">IBCAS-2021</strain>
        <tissue evidence="7">Leaf</tissue>
    </source>
</reference>
<dbReference type="Proteomes" id="UP000825729">
    <property type="component" value="Unassembled WGS sequence"/>
</dbReference>
<accession>A0AAV7DVU9</accession>
<keyword evidence="5" id="KW-0539">Nucleus</keyword>
<protein>
    <recommendedName>
        <fullName evidence="6">TF-B3 domain-containing protein</fullName>
    </recommendedName>
</protein>
<dbReference type="InterPro" id="IPR003340">
    <property type="entry name" value="B3_DNA-bd"/>
</dbReference>
<dbReference type="PROSITE" id="PS50863">
    <property type="entry name" value="B3"/>
    <property type="match status" value="1"/>
</dbReference>
<dbReference type="Pfam" id="PF02362">
    <property type="entry name" value="B3"/>
    <property type="match status" value="1"/>
</dbReference>
<name>A0AAV7DVU9_ARIFI</name>
<keyword evidence="2" id="KW-0805">Transcription regulation</keyword>
<keyword evidence="3" id="KW-0238">DNA-binding</keyword>
<evidence type="ECO:0000256" key="3">
    <source>
        <dbReference type="ARBA" id="ARBA00023125"/>
    </source>
</evidence>